<organism evidence="2 3">
    <name type="scientific">Flavobacterium piscis</name>
    <dbReference type="NCBI Taxonomy" id="1114874"/>
    <lineage>
        <taxon>Bacteria</taxon>
        <taxon>Pseudomonadati</taxon>
        <taxon>Bacteroidota</taxon>
        <taxon>Flavobacteriia</taxon>
        <taxon>Flavobacteriales</taxon>
        <taxon>Flavobacteriaceae</taxon>
        <taxon>Flavobacterium</taxon>
    </lineage>
</organism>
<dbReference type="InterPro" id="IPR003959">
    <property type="entry name" value="ATPase_AAA_core"/>
</dbReference>
<evidence type="ECO:0000313" key="3">
    <source>
        <dbReference type="Proteomes" id="UP000093343"/>
    </source>
</evidence>
<dbReference type="InterPro" id="IPR027417">
    <property type="entry name" value="P-loop_NTPase"/>
</dbReference>
<name>A0ABX2XER8_9FLAO</name>
<keyword evidence="3" id="KW-1185">Reference proteome</keyword>
<protein>
    <recommendedName>
        <fullName evidence="1">ATPase AAA-type core domain-containing protein</fullName>
    </recommendedName>
</protein>
<feature type="domain" description="ATPase AAA-type core" evidence="1">
    <location>
        <begin position="398"/>
        <end position="485"/>
    </location>
</feature>
<sequence length="658" mass="77201">MRLVAVYFINNNRLGKETLNFGGQYFYKIDLVGDFTVEIKREKNSSFIEGFYHSQISSLSAIIGQNGSGKTTILKHIKDINQRAFFIYEHENKTYIVHRKNSRIFELEEKFTSLLEISFDENIFYNDRIFSELEEYEESSDSDGVLIKKKSKIKYFYYSVLSNYNPRLKSVDDFIVKDHDNNIININNEIILRQINFLFNLELIDRLKKVYHDFPSYESLTIIIKDNFIDDFEIHDSEKFFKENTSDKHLPQNYKSFFFELNQLYKKVPSDQNRVFISLYYRFLYFFIMASNYSLAKVVGEIEADFLKTKNAIENGSMSIDLFKSLISSFSISLKFDSSNIEESINSIISNVQEFVGIQNFKDLEFNILEQFMKSYFQLLAMLENNNNDGKLKNLNFLTFKPNKHLSLGEESLLNFFSSIYDNKQVNCNTVVLLLDEPELGFHPEWKKKFINSIIHILPELYKEISKDISNIQIIFTSHDPLTLSDIANSNIIYLQKMHDNKLQIFENSINQKTFATNINELLSSSFFLNDELIGDFAREKIESIILKLNYFKLLKQIDVLDKIVAIEKKTKEEELKKINSEIKIISNKNNITLSIADIESEKTNSIILKTINIIGEPVIRHKLLEMYEEVFIENHKKIRAEKIKRLLEESGLTKDDL</sequence>
<proteinExistence type="predicted"/>
<dbReference type="Gene3D" id="3.40.50.300">
    <property type="entry name" value="P-loop containing nucleotide triphosphate hydrolases"/>
    <property type="match status" value="1"/>
</dbReference>
<dbReference type="EMBL" id="LVEN01000044">
    <property type="protein sequence ID" value="OCB70144.1"/>
    <property type="molecule type" value="Genomic_DNA"/>
</dbReference>
<evidence type="ECO:0000313" key="2">
    <source>
        <dbReference type="EMBL" id="OCB70144.1"/>
    </source>
</evidence>
<comment type="caution">
    <text evidence="2">The sequence shown here is derived from an EMBL/GenBank/DDBJ whole genome shotgun (WGS) entry which is preliminary data.</text>
</comment>
<reference evidence="3" key="1">
    <citation type="submission" date="2016-03" db="EMBL/GenBank/DDBJ databases">
        <title>Draft genome sequence of Paenibacillus glacialis DSM 22343.</title>
        <authorList>
            <person name="Shin S.-K."/>
            <person name="Yi H."/>
        </authorList>
    </citation>
    <scope>NUCLEOTIDE SEQUENCE [LARGE SCALE GENOMIC DNA]</scope>
    <source>
        <strain evidence="3">CCUG 60099</strain>
    </source>
</reference>
<dbReference type="RefSeq" id="WP_065451471.1">
    <property type="nucleotide sequence ID" value="NZ_LVEN01000044.1"/>
</dbReference>
<evidence type="ECO:0000259" key="1">
    <source>
        <dbReference type="Pfam" id="PF13304"/>
    </source>
</evidence>
<dbReference type="Proteomes" id="UP000093343">
    <property type="component" value="Unassembled WGS sequence"/>
</dbReference>
<dbReference type="Pfam" id="PF13304">
    <property type="entry name" value="AAA_21"/>
    <property type="match status" value="1"/>
</dbReference>
<accession>A0ABX2XER8</accession>
<gene>
    <name evidence="2" type="ORF">FLP_21040</name>
</gene>
<dbReference type="SUPFAM" id="SSF52540">
    <property type="entry name" value="P-loop containing nucleoside triphosphate hydrolases"/>
    <property type="match status" value="1"/>
</dbReference>